<comment type="caution">
    <text evidence="2">The sequence shown here is derived from an EMBL/GenBank/DDBJ whole genome shotgun (WGS) entry which is preliminary data.</text>
</comment>
<name>A0A699R804_TANCI</name>
<protein>
    <submittedName>
        <fullName evidence="2">Uncharacterized protein</fullName>
    </submittedName>
</protein>
<sequence>DKLARKDSALVYAERLNAERAQEKEKLVTQLSKTKMVKFECIPGWGKGLNEERSGEDLLALMSRMEGFDVYADKKMRVEYDKLFEKKYPYVEKISNLLRVYLDSPPFGQAPPNRPSSGPVASTSAPPL</sequence>
<feature type="non-terminal residue" evidence="2">
    <location>
        <position position="1"/>
    </location>
</feature>
<feature type="region of interest" description="Disordered" evidence="1">
    <location>
        <begin position="105"/>
        <end position="128"/>
    </location>
</feature>
<feature type="compositionally biased region" description="Polar residues" evidence="1">
    <location>
        <begin position="115"/>
        <end position="128"/>
    </location>
</feature>
<evidence type="ECO:0000313" key="2">
    <source>
        <dbReference type="EMBL" id="GFC81756.1"/>
    </source>
</evidence>
<proteinExistence type="predicted"/>
<reference evidence="2" key="1">
    <citation type="journal article" date="2019" name="Sci. Rep.">
        <title>Draft genome of Tanacetum cinerariifolium, the natural source of mosquito coil.</title>
        <authorList>
            <person name="Yamashiro T."/>
            <person name="Shiraishi A."/>
            <person name="Satake H."/>
            <person name="Nakayama K."/>
        </authorList>
    </citation>
    <scope>NUCLEOTIDE SEQUENCE</scope>
</reference>
<dbReference type="EMBL" id="BKCJ011081098">
    <property type="protein sequence ID" value="GFC81756.1"/>
    <property type="molecule type" value="Genomic_DNA"/>
</dbReference>
<dbReference type="AlphaFoldDB" id="A0A699R804"/>
<organism evidence="2">
    <name type="scientific">Tanacetum cinerariifolium</name>
    <name type="common">Dalmatian daisy</name>
    <name type="synonym">Chrysanthemum cinerariifolium</name>
    <dbReference type="NCBI Taxonomy" id="118510"/>
    <lineage>
        <taxon>Eukaryota</taxon>
        <taxon>Viridiplantae</taxon>
        <taxon>Streptophyta</taxon>
        <taxon>Embryophyta</taxon>
        <taxon>Tracheophyta</taxon>
        <taxon>Spermatophyta</taxon>
        <taxon>Magnoliopsida</taxon>
        <taxon>eudicotyledons</taxon>
        <taxon>Gunneridae</taxon>
        <taxon>Pentapetalae</taxon>
        <taxon>asterids</taxon>
        <taxon>campanulids</taxon>
        <taxon>Asterales</taxon>
        <taxon>Asteraceae</taxon>
        <taxon>Asteroideae</taxon>
        <taxon>Anthemideae</taxon>
        <taxon>Anthemidinae</taxon>
        <taxon>Tanacetum</taxon>
    </lineage>
</organism>
<gene>
    <name evidence="2" type="ORF">Tci_853726</name>
</gene>
<evidence type="ECO:0000256" key="1">
    <source>
        <dbReference type="SAM" id="MobiDB-lite"/>
    </source>
</evidence>
<accession>A0A699R804</accession>